<protein>
    <submittedName>
        <fullName evidence="1">Uncharacterized protein</fullName>
    </submittedName>
</protein>
<evidence type="ECO:0000313" key="1">
    <source>
        <dbReference type="EMBL" id="AHA66008.1"/>
    </source>
</evidence>
<evidence type="ECO:0000313" key="2">
    <source>
        <dbReference type="Proteomes" id="UP000031647"/>
    </source>
</evidence>
<dbReference type="EMBL" id="CP006736">
    <property type="protein sequence ID" value="AHA66008.1"/>
    <property type="molecule type" value="Genomic_DNA"/>
</dbReference>
<proteinExistence type="predicted"/>
<dbReference type="HOGENOM" id="CLU_162059_0_1_6"/>
<dbReference type="Proteomes" id="UP000031647">
    <property type="component" value="Chromosome"/>
</dbReference>
<dbReference type="AlphaFoldDB" id="A0A0A6ZV65"/>
<gene>
    <name evidence="1" type="ORF">Asd1617_03181</name>
</gene>
<dbReference type="KEGG" id="sdz:Asd1617_03181"/>
<sequence>MAVTAAKSVMAFRVLTMAVDLCRLTTRTMNVNAGHERTSKARIIHQIQLIRGITHETPLLARIIHQIQLIRGITLTLAMKEPQKPALYIRFN</sequence>
<accession>A0A0A6ZV65</accession>
<name>A0A0A6ZV65_SHIDY</name>
<organism evidence="1 2">
    <name type="scientific">Shigella dysenteriae 1617</name>
    <dbReference type="NCBI Taxonomy" id="754093"/>
    <lineage>
        <taxon>Bacteria</taxon>
        <taxon>Pseudomonadati</taxon>
        <taxon>Pseudomonadota</taxon>
        <taxon>Gammaproteobacteria</taxon>
        <taxon>Enterobacterales</taxon>
        <taxon>Enterobacteriaceae</taxon>
        <taxon>Shigella</taxon>
    </lineage>
</organism>
<reference evidence="1 2" key="1">
    <citation type="submission" date="2013-09" db="EMBL/GenBank/DDBJ databases">
        <title>Comparative genomics of Sd1617 to representative strains in evaluating its pathogenesis.</title>
        <authorList>
            <person name="Aksomboon Vongsawan A."/>
            <person name="Kapatral V."/>
            <person name="Vaisvil B."/>
            <person name="Serichantalergs O."/>
            <person name="Hale T.L."/>
            <person name="Mason C.J."/>
        </authorList>
    </citation>
    <scope>NUCLEOTIDE SEQUENCE [LARGE SCALE GENOMIC DNA]</scope>
    <source>
        <strain evidence="1 2">1617</strain>
    </source>
</reference>